<dbReference type="PANTHER" id="PTHR14066">
    <property type="entry name" value="ATRIAL NATRIURETIC FACTOR PRECURSOR"/>
    <property type="match status" value="1"/>
</dbReference>
<evidence type="ECO:0000313" key="12">
    <source>
        <dbReference type="Proteomes" id="UP001652622"/>
    </source>
</evidence>
<dbReference type="KEGG" id="pgut:117659703"/>
<dbReference type="GO" id="GO:0007168">
    <property type="term" value="P:receptor guanylyl cyclase signaling pathway"/>
    <property type="evidence" value="ECO:0007669"/>
    <property type="project" value="TreeGrafter"/>
</dbReference>
<dbReference type="GO" id="GO:0097746">
    <property type="term" value="P:blood vessel diameter maintenance"/>
    <property type="evidence" value="ECO:0007669"/>
    <property type="project" value="UniProtKB-KW"/>
</dbReference>
<evidence type="ECO:0000256" key="9">
    <source>
        <dbReference type="ARBA" id="ARBA00023157"/>
    </source>
</evidence>
<dbReference type="InterPro" id="IPR002407">
    <property type="entry name" value="Natriuretic_peptide_atrial"/>
</dbReference>
<dbReference type="InParanoid" id="A0A6P9B4Y2"/>
<keyword evidence="9" id="KW-1015">Disulfide bond</keyword>
<evidence type="ECO:0000256" key="8">
    <source>
        <dbReference type="ARBA" id="ARBA00022924"/>
    </source>
</evidence>
<dbReference type="PRINTS" id="PR00711">
    <property type="entry name" value="ANATPEPTIDE"/>
</dbReference>
<dbReference type="OMA" id="LCQHTLV"/>
<evidence type="ECO:0000256" key="5">
    <source>
        <dbReference type="ARBA" id="ARBA00022702"/>
    </source>
</evidence>
<comment type="subcellular location">
    <subcellularLocation>
        <location evidence="1 10">Secreted</location>
    </subcellularLocation>
</comment>
<feature type="compositionally biased region" description="Basic and acidic residues" evidence="11">
    <location>
        <begin position="84"/>
        <end position="93"/>
    </location>
</feature>
<dbReference type="AlphaFoldDB" id="A0A6P9B4Y2"/>
<dbReference type="PROSITE" id="PS00263">
    <property type="entry name" value="NATRIURETIC_PEPTIDE"/>
    <property type="match status" value="1"/>
</dbReference>
<dbReference type="GO" id="GO:0051427">
    <property type="term" value="F:hormone receptor binding"/>
    <property type="evidence" value="ECO:0007669"/>
    <property type="project" value="TreeGrafter"/>
</dbReference>
<reference evidence="13" key="1">
    <citation type="submission" date="2025-08" db="UniProtKB">
        <authorList>
            <consortium name="RefSeq"/>
        </authorList>
    </citation>
    <scope>IDENTIFICATION</scope>
    <source>
        <tissue evidence="13">Blood</tissue>
    </source>
</reference>
<organism evidence="12 13">
    <name type="scientific">Pantherophis guttatus</name>
    <name type="common">Corn snake</name>
    <name type="synonym">Elaphe guttata</name>
    <dbReference type="NCBI Taxonomy" id="94885"/>
    <lineage>
        <taxon>Eukaryota</taxon>
        <taxon>Metazoa</taxon>
        <taxon>Chordata</taxon>
        <taxon>Craniata</taxon>
        <taxon>Vertebrata</taxon>
        <taxon>Euteleostomi</taxon>
        <taxon>Lepidosauria</taxon>
        <taxon>Squamata</taxon>
        <taxon>Bifurcata</taxon>
        <taxon>Unidentata</taxon>
        <taxon>Episquamata</taxon>
        <taxon>Toxicofera</taxon>
        <taxon>Serpentes</taxon>
        <taxon>Colubroidea</taxon>
        <taxon>Colubridae</taxon>
        <taxon>Colubrinae</taxon>
        <taxon>Pantherophis</taxon>
    </lineage>
</organism>
<evidence type="ECO:0000256" key="7">
    <source>
        <dbReference type="ARBA" id="ARBA00022858"/>
    </source>
</evidence>
<keyword evidence="4" id="KW-0800">Toxin</keyword>
<evidence type="ECO:0000256" key="4">
    <source>
        <dbReference type="ARBA" id="ARBA00022656"/>
    </source>
</evidence>
<dbReference type="GO" id="GO:0005737">
    <property type="term" value="C:cytoplasm"/>
    <property type="evidence" value="ECO:0007669"/>
    <property type="project" value="TreeGrafter"/>
</dbReference>
<keyword evidence="3" id="KW-0964">Secreted</keyword>
<dbReference type="PRINTS" id="PR00710">
    <property type="entry name" value="NATPEPTIDES"/>
</dbReference>
<keyword evidence="5" id="KW-0372">Hormone</keyword>
<feature type="region of interest" description="Disordered" evidence="11">
    <location>
        <begin position="84"/>
        <end position="132"/>
    </location>
</feature>
<comment type="similarity">
    <text evidence="2 10">Belongs to the natriuretic peptide family.</text>
</comment>
<proteinExistence type="inferred from homology"/>
<dbReference type="GO" id="GO:0003085">
    <property type="term" value="P:negative regulation of systemic arterial blood pressure"/>
    <property type="evidence" value="ECO:0007669"/>
    <property type="project" value="TreeGrafter"/>
</dbReference>
<dbReference type="GO" id="GO:0005179">
    <property type="term" value="F:hormone activity"/>
    <property type="evidence" value="ECO:0007669"/>
    <property type="project" value="UniProtKB-KW"/>
</dbReference>
<dbReference type="GO" id="GO:0007218">
    <property type="term" value="P:neuropeptide signaling pathway"/>
    <property type="evidence" value="ECO:0007669"/>
    <property type="project" value="TreeGrafter"/>
</dbReference>
<dbReference type="Pfam" id="PF00212">
    <property type="entry name" value="ANP"/>
    <property type="match status" value="1"/>
</dbReference>
<evidence type="ECO:0000256" key="10">
    <source>
        <dbReference type="RuleBase" id="RU003686"/>
    </source>
</evidence>
<evidence type="ECO:0000256" key="3">
    <source>
        <dbReference type="ARBA" id="ARBA00022525"/>
    </source>
</evidence>
<accession>A0A6P9B4Y2</accession>
<dbReference type="GO" id="GO:0005615">
    <property type="term" value="C:extracellular space"/>
    <property type="evidence" value="ECO:0007669"/>
    <property type="project" value="TreeGrafter"/>
</dbReference>
<dbReference type="GO" id="GO:0006182">
    <property type="term" value="P:cGMP biosynthetic process"/>
    <property type="evidence" value="ECO:0007669"/>
    <property type="project" value="TreeGrafter"/>
</dbReference>
<dbReference type="InterPro" id="IPR030480">
    <property type="entry name" value="Natr_peptide_CS"/>
</dbReference>
<evidence type="ECO:0000313" key="13">
    <source>
        <dbReference type="RefSeq" id="XP_034263641.1"/>
    </source>
</evidence>
<evidence type="ECO:0000256" key="6">
    <source>
        <dbReference type="ARBA" id="ARBA00022729"/>
    </source>
</evidence>
<dbReference type="InterPro" id="IPR050787">
    <property type="entry name" value="Natriuretic_peptide"/>
</dbReference>
<keyword evidence="12" id="KW-1185">Reference proteome</keyword>
<keyword evidence="8" id="KW-0382">Hypotensive agent</keyword>
<dbReference type="RefSeq" id="XP_034263641.1">
    <property type="nucleotide sequence ID" value="XM_034407750.2"/>
</dbReference>
<evidence type="ECO:0000256" key="11">
    <source>
        <dbReference type="SAM" id="MobiDB-lite"/>
    </source>
</evidence>
<dbReference type="GO" id="GO:0019934">
    <property type="term" value="P:cGMP-mediated signaling"/>
    <property type="evidence" value="ECO:0007669"/>
    <property type="project" value="TreeGrafter"/>
</dbReference>
<evidence type="ECO:0000256" key="2">
    <source>
        <dbReference type="ARBA" id="ARBA00009041"/>
    </source>
</evidence>
<name>A0A6P9B4Y2_PANGU</name>
<sequence>MGFNRPKDIKIEGAEIDTTAGRGRRKTRVLVEKMMMGSRIPFLLSLFLTAHLQGPSGAQPISWSELTDFKDLLQRIESKVALAEKDEIERDPNDANEEPVGDAAQLLSSWDGDYSRPPSDGTNWQPPERAPAAAARNKLRGFFNAPRRLSSCFGQRLDRIGSVSGLGCNRRHK</sequence>
<keyword evidence="7 10" id="KW-0838">Vasoactive</keyword>
<evidence type="ECO:0000256" key="1">
    <source>
        <dbReference type="ARBA" id="ARBA00004613"/>
    </source>
</evidence>
<dbReference type="PANTHER" id="PTHR14066:SF10">
    <property type="entry name" value="NATRIURETIC PEPTIDES B"/>
    <property type="match status" value="1"/>
</dbReference>
<dbReference type="SMART" id="SM00183">
    <property type="entry name" value="NAT_PEP"/>
    <property type="match status" value="1"/>
</dbReference>
<dbReference type="InterPro" id="IPR000663">
    <property type="entry name" value="Natr_peptide"/>
</dbReference>
<dbReference type="Proteomes" id="UP001652622">
    <property type="component" value="Unplaced"/>
</dbReference>
<dbReference type="GeneID" id="117659703"/>
<protein>
    <submittedName>
        <fullName evidence="13">Natriuretic peptides A-like</fullName>
    </submittedName>
</protein>
<keyword evidence="6" id="KW-0732">Signal</keyword>
<dbReference type="GO" id="GO:0090729">
    <property type="term" value="F:toxin activity"/>
    <property type="evidence" value="ECO:0007669"/>
    <property type="project" value="UniProtKB-KW"/>
</dbReference>
<gene>
    <name evidence="13" type="primary">LOC117659703</name>
</gene>